<evidence type="ECO:0000313" key="23">
    <source>
        <dbReference type="Proteomes" id="UP000581087"/>
    </source>
</evidence>
<feature type="site" description="Transition state stabilizer" evidence="17">
    <location>
        <position position="381"/>
    </location>
</feature>
<evidence type="ECO:0000256" key="13">
    <source>
        <dbReference type="NCBIfam" id="TIGR02402"/>
    </source>
</evidence>
<evidence type="ECO:0000313" key="21">
    <source>
        <dbReference type="EMBL" id="RXZ87807.1"/>
    </source>
</evidence>
<dbReference type="Gene3D" id="1.10.10.760">
    <property type="entry name" value="E-set domains of sugar-utilizing enzymes"/>
    <property type="match status" value="1"/>
</dbReference>
<comment type="subcellular location">
    <subcellularLocation>
        <location evidence="1 15">Cytoplasm</location>
    </subcellularLocation>
</comment>
<evidence type="ECO:0000313" key="20">
    <source>
        <dbReference type="EMBL" id="NYD68042.1"/>
    </source>
</evidence>
<dbReference type="Proteomes" id="UP000292686">
    <property type="component" value="Unassembled WGS sequence"/>
</dbReference>
<proteinExistence type="inferred from homology"/>
<dbReference type="InterPro" id="IPR014756">
    <property type="entry name" value="Ig_E-set"/>
</dbReference>
<evidence type="ECO:0000256" key="11">
    <source>
        <dbReference type="ARBA" id="ARBA00033284"/>
    </source>
</evidence>
<dbReference type="PANTHER" id="PTHR43651">
    <property type="entry name" value="1,4-ALPHA-GLUCAN-BRANCHING ENZYME"/>
    <property type="match status" value="1"/>
</dbReference>
<dbReference type="AlphaFoldDB" id="A0A4Q2M8U4"/>
<feature type="domain" description="Glycosyl hydrolase family 13 catalytic" evidence="19">
    <location>
        <begin position="100"/>
        <end position="448"/>
    </location>
</feature>
<comment type="pathway">
    <text evidence="2 14">Glycan biosynthesis; trehalose biosynthesis.</text>
</comment>
<dbReference type="InterPro" id="IPR012768">
    <property type="entry name" value="Trehalose_TreZ"/>
</dbReference>
<dbReference type="GO" id="GO:0005737">
    <property type="term" value="C:cytoplasm"/>
    <property type="evidence" value="ECO:0007669"/>
    <property type="project" value="UniProtKB-SubCell"/>
</dbReference>
<dbReference type="EMBL" id="SDPM01000001">
    <property type="protein sequence ID" value="RXZ87807.1"/>
    <property type="molecule type" value="Genomic_DNA"/>
</dbReference>
<evidence type="ECO:0000256" key="18">
    <source>
        <dbReference type="SAM" id="MobiDB-lite"/>
    </source>
</evidence>
<dbReference type="NCBIfam" id="TIGR02402">
    <property type="entry name" value="trehalose_TreZ"/>
    <property type="match status" value="1"/>
</dbReference>
<dbReference type="InterPro" id="IPR006047">
    <property type="entry name" value="GH13_cat_dom"/>
</dbReference>
<dbReference type="InterPro" id="IPR044901">
    <property type="entry name" value="Trehalose_TreZ_E-set_sf"/>
</dbReference>
<dbReference type="PIRSF" id="PIRSF006337">
    <property type="entry name" value="Trehalose_TreZ"/>
    <property type="match status" value="1"/>
</dbReference>
<comment type="catalytic activity">
    <reaction evidence="12 14">
        <text>hydrolysis of (1-&gt;4)-alpha-D-glucosidic linkage in 4-alpha-D-[(1-&gt;4)-alpha-D-glucanosyl]n trehalose to yield trehalose and (1-&gt;4)-alpha-D-glucan.</text>
        <dbReference type="EC" id="3.2.1.141"/>
    </reaction>
</comment>
<dbReference type="GO" id="GO:0005992">
    <property type="term" value="P:trehalose biosynthetic process"/>
    <property type="evidence" value="ECO:0007669"/>
    <property type="project" value="UniProtKB-UniRule"/>
</dbReference>
<dbReference type="RefSeq" id="WP_129172072.1">
    <property type="nucleotide sequence ID" value="NZ_JACCBI010000001.1"/>
</dbReference>
<evidence type="ECO:0000256" key="12">
    <source>
        <dbReference type="ARBA" id="ARBA00034013"/>
    </source>
</evidence>
<evidence type="ECO:0000256" key="6">
    <source>
        <dbReference type="ARBA" id="ARBA00022490"/>
    </source>
</evidence>
<evidence type="ECO:0000256" key="7">
    <source>
        <dbReference type="ARBA" id="ARBA00022801"/>
    </source>
</evidence>
<protein>
    <recommendedName>
        <fullName evidence="5 13">Malto-oligosyltrehalose trehalohydrolase</fullName>
        <shortName evidence="14">MTHase</shortName>
        <ecNumber evidence="4 13">3.2.1.141</ecNumber>
    </recommendedName>
    <alternativeName>
        <fullName evidence="11 14">4-alpha-D-((1-&gt;4)-alpha-D-glucano)trehalose trehalohydrolase</fullName>
    </alternativeName>
    <alternativeName>
        <fullName evidence="10 14">Maltooligosyl trehalose trehalohydrolase</fullName>
    </alternativeName>
</protein>
<evidence type="ECO:0000259" key="19">
    <source>
        <dbReference type="SMART" id="SM00642"/>
    </source>
</evidence>
<evidence type="ECO:0000256" key="17">
    <source>
        <dbReference type="PIRSR" id="PIRSR006337-3"/>
    </source>
</evidence>
<feature type="region of interest" description="Disordered" evidence="18">
    <location>
        <begin position="457"/>
        <end position="478"/>
    </location>
</feature>
<dbReference type="OrthoDB" id="9800174at2"/>
<evidence type="ECO:0000256" key="5">
    <source>
        <dbReference type="ARBA" id="ARBA00015938"/>
    </source>
</evidence>
<feature type="binding site" evidence="16">
    <location>
        <begin position="380"/>
        <end position="385"/>
    </location>
    <ligand>
        <name>substrate</name>
    </ligand>
</feature>
<feature type="binding site" evidence="16">
    <location>
        <begin position="310"/>
        <end position="314"/>
    </location>
    <ligand>
        <name>substrate</name>
    </ligand>
</feature>
<reference evidence="21 22" key="1">
    <citation type="submission" date="2019-01" db="EMBL/GenBank/DDBJ databases">
        <title>Agromyces.</title>
        <authorList>
            <person name="Li J."/>
        </authorList>
    </citation>
    <scope>NUCLEOTIDE SEQUENCE [LARGE SCALE GENOMIC DNA]</scope>
    <source>
        <strain evidence="21 22">DSM 23870</strain>
    </source>
</reference>
<dbReference type="GO" id="GO:0033942">
    <property type="term" value="F:4-alpha-D-(1-&gt;4)-alpha-D-glucanotrehalose trehalohydrolase activity"/>
    <property type="evidence" value="ECO:0007669"/>
    <property type="project" value="UniProtKB-EC"/>
</dbReference>
<comment type="caution">
    <text evidence="21">The sequence shown here is derived from an EMBL/GenBank/DDBJ whole genome shotgun (WGS) entry which is preliminary data.</text>
</comment>
<evidence type="ECO:0000256" key="14">
    <source>
        <dbReference type="PIRNR" id="PIRNR006337"/>
    </source>
</evidence>
<dbReference type="InterPro" id="IPR013783">
    <property type="entry name" value="Ig-like_fold"/>
</dbReference>
<dbReference type="Gene3D" id="2.60.40.10">
    <property type="entry name" value="Immunoglobulins"/>
    <property type="match status" value="1"/>
</dbReference>
<gene>
    <name evidence="21" type="primary">treZ</name>
    <name evidence="20" type="ORF">BJ972_002561</name>
    <name evidence="21" type="ORF">ESP50_00955</name>
</gene>
<feature type="active site" description="Nucleophile" evidence="15">
    <location>
        <position position="245"/>
    </location>
</feature>
<comment type="similarity">
    <text evidence="3 14">Belongs to the glycosyl hydrolase 13 family.</text>
</comment>
<evidence type="ECO:0000256" key="15">
    <source>
        <dbReference type="PIRSR" id="PIRSR006337-1"/>
    </source>
</evidence>
<feature type="region of interest" description="Disordered" evidence="18">
    <location>
        <begin position="60"/>
        <end position="86"/>
    </location>
</feature>
<sequence>MSGVFSVWAPHASVVELDRGGDRSVLARDLTRPGWWHAPHLIAEHGDEYAFVVDGQGPFADPRSRRQPHGVHGASRIERSEPASDTDWAGRDLVGAVGYELHIGTFTPGGTLDSAIERLDHLAGLGVDYVELLPVNAFNGDRGWGYDGVFWFAVHEVYGGPDAYRRFVAACHERGLAVVQDVVYNHLGPSGNVLGRFGPYLSDGDGPWGSGVNLDGPDSDEVRAYIIDNALLWIEEYGVDGLRLDAVHALHDSRAVHLLEELAERVDDAASRLGRPVTLIAESDLNDPRMITAREPGGRGGHGLGAQWDDDVHHALHVALTGETSGYYADFASLDSLAYVLENGFFHDGSYSSFRGRHHGRPIDRSTTPPSRLVVSSQNHDQIGNRAAGDRLTATVSEGRLAIAAALTLLGPFSPLLFMGEEWAASTPWQYFTSHPEPDLGRAVVEGRTNEFARMGWDPALVPDPQDPETFRRSTLDWSEPGGENHARMLDWYRRLTAIRRAVRTAPGFRDDFAAVRAEVDASSGLVRLEFGTVRVLAHLGDDELAIGSEPAASIEEFFGAHRTGDTLVLGPDGVAILVS</sequence>
<keyword evidence="9 14" id="KW-0326">Glycosidase</keyword>
<dbReference type="SUPFAM" id="SSF81296">
    <property type="entry name" value="E set domains"/>
    <property type="match status" value="1"/>
</dbReference>
<dbReference type="PANTHER" id="PTHR43651:SF11">
    <property type="entry name" value="MALTO-OLIGOSYLTREHALOSE TREHALOHYDROLASE"/>
    <property type="match status" value="1"/>
</dbReference>
<evidence type="ECO:0000256" key="16">
    <source>
        <dbReference type="PIRSR" id="PIRSR006337-2"/>
    </source>
</evidence>
<evidence type="ECO:0000256" key="4">
    <source>
        <dbReference type="ARBA" id="ARBA00012268"/>
    </source>
</evidence>
<evidence type="ECO:0000256" key="2">
    <source>
        <dbReference type="ARBA" id="ARBA00005199"/>
    </source>
</evidence>
<evidence type="ECO:0000256" key="10">
    <source>
        <dbReference type="ARBA" id="ARBA00032057"/>
    </source>
</evidence>
<organism evidence="21 22">
    <name type="scientific">Agromyces atrinae</name>
    <dbReference type="NCBI Taxonomy" id="592376"/>
    <lineage>
        <taxon>Bacteria</taxon>
        <taxon>Bacillati</taxon>
        <taxon>Actinomycetota</taxon>
        <taxon>Actinomycetes</taxon>
        <taxon>Micrococcales</taxon>
        <taxon>Microbacteriaceae</taxon>
        <taxon>Agromyces</taxon>
    </lineage>
</organism>
<keyword evidence="6" id="KW-0963">Cytoplasm</keyword>
<feature type="active site" description="Proton donor" evidence="15">
    <location>
        <position position="282"/>
    </location>
</feature>
<feature type="binding site" evidence="16">
    <location>
        <begin position="243"/>
        <end position="248"/>
    </location>
    <ligand>
        <name>substrate</name>
    </ligand>
</feature>
<dbReference type="EMBL" id="JACCBI010000001">
    <property type="protein sequence ID" value="NYD68042.1"/>
    <property type="molecule type" value="Genomic_DNA"/>
</dbReference>
<keyword evidence="22" id="KW-1185">Reference proteome</keyword>
<dbReference type="SUPFAM" id="SSF51445">
    <property type="entry name" value="(Trans)glycosidases"/>
    <property type="match status" value="1"/>
</dbReference>
<keyword evidence="8" id="KW-0119">Carbohydrate metabolism</keyword>
<dbReference type="Pfam" id="PF00128">
    <property type="entry name" value="Alpha-amylase"/>
    <property type="match status" value="1"/>
</dbReference>
<evidence type="ECO:0000313" key="22">
    <source>
        <dbReference type="Proteomes" id="UP000292686"/>
    </source>
</evidence>
<reference evidence="20 23" key="2">
    <citation type="submission" date="2020-07" db="EMBL/GenBank/DDBJ databases">
        <title>Sequencing the genomes of 1000 actinobacteria strains.</title>
        <authorList>
            <person name="Klenk H.-P."/>
        </authorList>
    </citation>
    <scope>NUCLEOTIDE SEQUENCE [LARGE SCALE GENOMIC DNA]</scope>
    <source>
        <strain evidence="20 23">DSM 23870</strain>
    </source>
</reference>
<keyword evidence="7 14" id="KW-0378">Hydrolase</keyword>
<name>A0A4Q2M8U4_9MICO</name>
<dbReference type="Proteomes" id="UP000581087">
    <property type="component" value="Unassembled WGS sequence"/>
</dbReference>
<dbReference type="UniPathway" id="UPA00299"/>
<dbReference type="InterPro" id="IPR017853">
    <property type="entry name" value="GH"/>
</dbReference>
<dbReference type="SMART" id="SM00642">
    <property type="entry name" value="Aamy"/>
    <property type="match status" value="1"/>
</dbReference>
<evidence type="ECO:0000256" key="1">
    <source>
        <dbReference type="ARBA" id="ARBA00004496"/>
    </source>
</evidence>
<dbReference type="EC" id="3.2.1.141" evidence="4 13"/>
<evidence type="ECO:0000256" key="8">
    <source>
        <dbReference type="ARBA" id="ARBA00023277"/>
    </source>
</evidence>
<accession>A0A4Q2M8U4</accession>
<dbReference type="Gene3D" id="3.20.20.80">
    <property type="entry name" value="Glycosidases"/>
    <property type="match status" value="1"/>
</dbReference>
<evidence type="ECO:0000256" key="3">
    <source>
        <dbReference type="ARBA" id="ARBA00008061"/>
    </source>
</evidence>
<dbReference type="CDD" id="cd11325">
    <property type="entry name" value="AmyAc_GTHase"/>
    <property type="match status" value="1"/>
</dbReference>
<evidence type="ECO:0000256" key="9">
    <source>
        <dbReference type="ARBA" id="ARBA00023295"/>
    </source>
</evidence>